<sequence length="109" mass="12386">MCTGDLYTSQPNLINYALNILPQLSRRLPFREVYRIRRVAFNVMQPVSCMESPPADGVLLEELDELCLACTGVISTTCRSKINTVTVIQATYRTTRLRRVTARIVHLID</sequence>
<proteinExistence type="predicted"/>
<organism evidence="1 2">
    <name type="scientific">Caenorhabditis remanei</name>
    <name type="common">Caenorhabditis vulgaris</name>
    <dbReference type="NCBI Taxonomy" id="31234"/>
    <lineage>
        <taxon>Eukaryota</taxon>
        <taxon>Metazoa</taxon>
        <taxon>Ecdysozoa</taxon>
        <taxon>Nematoda</taxon>
        <taxon>Chromadorea</taxon>
        <taxon>Rhabditida</taxon>
        <taxon>Rhabditina</taxon>
        <taxon>Rhabditomorpha</taxon>
        <taxon>Rhabditoidea</taxon>
        <taxon>Rhabditidae</taxon>
        <taxon>Peloderinae</taxon>
        <taxon>Caenorhabditis</taxon>
    </lineage>
</organism>
<protein>
    <submittedName>
        <fullName evidence="1">Uncharacterized protein</fullName>
    </submittedName>
</protein>
<evidence type="ECO:0000313" key="2">
    <source>
        <dbReference type="Proteomes" id="UP000483820"/>
    </source>
</evidence>
<comment type="caution">
    <text evidence="1">The sequence shown here is derived from an EMBL/GenBank/DDBJ whole genome shotgun (WGS) entry which is preliminary data.</text>
</comment>
<name>A0A6A5HTD0_CAERE</name>
<dbReference type="EMBL" id="WUAV01000001">
    <property type="protein sequence ID" value="KAF1771470.1"/>
    <property type="molecule type" value="Genomic_DNA"/>
</dbReference>
<gene>
    <name evidence="1" type="ORF">GCK72_003296</name>
</gene>
<dbReference type="CTD" id="78773584"/>
<dbReference type="GeneID" id="78773584"/>
<dbReference type="RefSeq" id="XP_053592597.1">
    <property type="nucleotide sequence ID" value="XM_053723952.1"/>
</dbReference>
<evidence type="ECO:0000313" key="1">
    <source>
        <dbReference type="EMBL" id="KAF1771470.1"/>
    </source>
</evidence>
<dbReference type="AlphaFoldDB" id="A0A6A5HTD0"/>
<dbReference type="KEGG" id="crq:GCK72_003296"/>
<reference evidence="1 2" key="1">
    <citation type="submission" date="2019-12" db="EMBL/GenBank/DDBJ databases">
        <title>Chromosome-level assembly of the Caenorhabditis remanei genome.</title>
        <authorList>
            <person name="Teterina A.A."/>
            <person name="Willis J.H."/>
            <person name="Phillips P.C."/>
        </authorList>
    </citation>
    <scope>NUCLEOTIDE SEQUENCE [LARGE SCALE GENOMIC DNA]</scope>
    <source>
        <strain evidence="1 2">PX506</strain>
        <tissue evidence="1">Whole organism</tissue>
    </source>
</reference>
<accession>A0A6A5HTD0</accession>
<dbReference type="Proteomes" id="UP000483820">
    <property type="component" value="Chromosome I"/>
</dbReference>